<dbReference type="Pfam" id="PF07833">
    <property type="entry name" value="Cu_amine_oxidN1"/>
    <property type="match status" value="1"/>
</dbReference>
<dbReference type="EMBL" id="LIRB01000149">
    <property type="protein sequence ID" value="KWX69353.1"/>
    <property type="molecule type" value="Genomic_DNA"/>
</dbReference>
<proteinExistence type="predicted"/>
<feature type="chain" id="PRO_5007453986" description="Copper amine oxidase-like N-terminal domain-containing protein" evidence="1">
    <location>
        <begin position="26"/>
        <end position="346"/>
    </location>
</feature>
<dbReference type="Proteomes" id="UP000070475">
    <property type="component" value="Unassembled WGS sequence"/>
</dbReference>
<dbReference type="PATRIC" id="fig|483937.3.peg.61"/>
<accession>A0A132TDS7</accession>
<feature type="domain" description="Copper amine oxidase-like N-terminal" evidence="2">
    <location>
        <begin position="70"/>
        <end position="156"/>
    </location>
</feature>
<gene>
    <name evidence="3" type="ORF">AMQ84_30615</name>
</gene>
<evidence type="ECO:0000313" key="3">
    <source>
        <dbReference type="EMBL" id="KWX69353.1"/>
    </source>
</evidence>
<sequence length="346" mass="36178">MNAALKTSAILLTLSLALTTGGVSAAPSATSTPNHSTIQAPSAGTATFSISISINGSALSEPGFQSPGSKEPLLPLRAVAGALGFTVAWNAQTKAVDLNKGSIFTSVKSGKDRYAVNKMYIQLGTAPQTKQNKLYVPASFVSKVLRQSVSAEGQQIVINPAAEHISETGVITAITDAGSYQSVRIRGIGTEGMILNVGKDTRLNRQDGSELAFSELHIGMTVEAQHSLISTRSLPPQTPTYQITVLDGETQDDLLGTAGTVQQVTTAEDGTVSFRIRGSALSEKSQNEVVLRLAKDTVVINENGETASPADVIQGAEVISFYSPLLTRSLPPSGTALKVVLKADKL</sequence>
<dbReference type="AlphaFoldDB" id="A0A132TDS7"/>
<feature type="signal peptide" evidence="1">
    <location>
        <begin position="1"/>
        <end position="25"/>
    </location>
</feature>
<keyword evidence="4" id="KW-1185">Reference proteome</keyword>
<dbReference type="Gene3D" id="3.30.457.10">
    <property type="entry name" value="Copper amine oxidase-like, N-terminal domain"/>
    <property type="match status" value="1"/>
</dbReference>
<dbReference type="SUPFAM" id="SSF55383">
    <property type="entry name" value="Copper amine oxidase, domain N"/>
    <property type="match status" value="1"/>
</dbReference>
<dbReference type="InterPro" id="IPR012854">
    <property type="entry name" value="Cu_amine_oxidase-like_N"/>
</dbReference>
<name>A0A132TDS7_9BACL</name>
<reference evidence="3 4" key="1">
    <citation type="submission" date="2015-08" db="EMBL/GenBank/DDBJ databases">
        <title>Genomes of Paenibacillus riograndensis.</title>
        <authorList>
            <person name="Sant'Anna F.H."/>
            <person name="Souza R."/>
            <person name="Ambrosini A."/>
            <person name="Bach E."/>
            <person name="Fernandes G."/>
            <person name="Balsanelli E."/>
            <person name="Baura V.A."/>
            <person name="Pedrosa F.O."/>
            <person name="Souza E.M."/>
            <person name="Passaglia L."/>
        </authorList>
    </citation>
    <scope>NUCLEOTIDE SEQUENCE [LARGE SCALE GENOMIC DNA]</scope>
    <source>
        <strain evidence="3 4">CAS34</strain>
    </source>
</reference>
<dbReference type="InterPro" id="IPR036582">
    <property type="entry name" value="Mao_N_sf"/>
</dbReference>
<evidence type="ECO:0000313" key="4">
    <source>
        <dbReference type="Proteomes" id="UP000070475"/>
    </source>
</evidence>
<organism evidence="3 4">
    <name type="scientific">Paenibacillus riograndensis</name>
    <dbReference type="NCBI Taxonomy" id="483937"/>
    <lineage>
        <taxon>Bacteria</taxon>
        <taxon>Bacillati</taxon>
        <taxon>Bacillota</taxon>
        <taxon>Bacilli</taxon>
        <taxon>Bacillales</taxon>
        <taxon>Paenibacillaceae</taxon>
        <taxon>Paenibacillus</taxon>
        <taxon>Paenibacillus sonchi group</taxon>
    </lineage>
</organism>
<dbReference type="RefSeq" id="WP_060863495.1">
    <property type="nucleotide sequence ID" value="NZ_LIRB01000149.1"/>
</dbReference>
<evidence type="ECO:0000259" key="2">
    <source>
        <dbReference type="Pfam" id="PF07833"/>
    </source>
</evidence>
<keyword evidence="1" id="KW-0732">Signal</keyword>
<protein>
    <recommendedName>
        <fullName evidence="2">Copper amine oxidase-like N-terminal domain-containing protein</fullName>
    </recommendedName>
</protein>
<dbReference type="OrthoDB" id="2029085at2"/>
<evidence type="ECO:0000256" key="1">
    <source>
        <dbReference type="SAM" id="SignalP"/>
    </source>
</evidence>
<comment type="caution">
    <text evidence="3">The sequence shown here is derived from an EMBL/GenBank/DDBJ whole genome shotgun (WGS) entry which is preliminary data.</text>
</comment>